<feature type="transmembrane region" description="Helical" evidence="1">
    <location>
        <begin position="27"/>
        <end position="49"/>
    </location>
</feature>
<proteinExistence type="predicted"/>
<evidence type="ECO:0000256" key="1">
    <source>
        <dbReference type="SAM" id="Phobius"/>
    </source>
</evidence>
<evidence type="ECO:0000313" key="3">
    <source>
        <dbReference type="Proteomes" id="UP000613177"/>
    </source>
</evidence>
<reference evidence="2" key="1">
    <citation type="submission" date="2021-01" db="EMBL/GenBank/DDBJ databases">
        <title>Metabolic potential, ecology and presence of endohyphal bacteria is reflected in genomic diversity of Mucoromycotina.</title>
        <authorList>
            <person name="Muszewska A."/>
            <person name="Okrasinska A."/>
            <person name="Steczkiewicz K."/>
            <person name="Drgas O."/>
            <person name="Orlowska M."/>
            <person name="Perlinska-Lenart U."/>
            <person name="Aleksandrzak-Piekarczyk T."/>
            <person name="Szatraj K."/>
            <person name="Zielenkiewicz U."/>
            <person name="Pilsyk S."/>
            <person name="Malc E."/>
            <person name="Mieczkowski P."/>
            <person name="Kruszewska J.S."/>
            <person name="Biernat P."/>
            <person name="Pawlowska J."/>
        </authorList>
    </citation>
    <scope>NUCLEOTIDE SEQUENCE</scope>
    <source>
        <strain evidence="2">WA0000018081</strain>
    </source>
</reference>
<dbReference type="EMBL" id="JAEPRE010000212">
    <property type="protein sequence ID" value="KAG2230272.1"/>
    <property type="molecule type" value="Genomic_DNA"/>
</dbReference>
<organism evidence="2 3">
    <name type="scientific">Thamnidium elegans</name>
    <dbReference type="NCBI Taxonomy" id="101142"/>
    <lineage>
        <taxon>Eukaryota</taxon>
        <taxon>Fungi</taxon>
        <taxon>Fungi incertae sedis</taxon>
        <taxon>Mucoromycota</taxon>
        <taxon>Mucoromycotina</taxon>
        <taxon>Mucoromycetes</taxon>
        <taxon>Mucorales</taxon>
        <taxon>Mucorineae</taxon>
        <taxon>Mucoraceae</taxon>
        <taxon>Thamnidium</taxon>
    </lineage>
</organism>
<evidence type="ECO:0000313" key="2">
    <source>
        <dbReference type="EMBL" id="KAG2230272.1"/>
    </source>
</evidence>
<sequence>MRTLWQIWDAIDNDRPASINDVIMPTIYISCILSTALMTTGVIATWSVYQLRVHILNICWWVFYMLTIFSFLNACTNLSVICLGKEDFMSGCITENVILEICNNTSEILTMEGTEIILESEIIDCQKTLPPPSMYDCKQLWENSVIWSAIIAMLDLLINLAFSYALYKCRVQYRLNDRTSGHLSTIPPPPYSHQNSDSEMTDFQTIEIK</sequence>
<name>A0A8H7VSZ5_9FUNG</name>
<feature type="transmembrane region" description="Helical" evidence="1">
    <location>
        <begin position="61"/>
        <end position="81"/>
    </location>
</feature>
<feature type="transmembrane region" description="Helical" evidence="1">
    <location>
        <begin position="145"/>
        <end position="167"/>
    </location>
</feature>
<keyword evidence="3" id="KW-1185">Reference proteome</keyword>
<comment type="caution">
    <text evidence="2">The sequence shown here is derived from an EMBL/GenBank/DDBJ whole genome shotgun (WGS) entry which is preliminary data.</text>
</comment>
<keyword evidence="1" id="KW-0812">Transmembrane</keyword>
<dbReference type="AlphaFoldDB" id="A0A8H7VSZ5"/>
<keyword evidence="1" id="KW-1133">Transmembrane helix</keyword>
<dbReference type="Proteomes" id="UP000613177">
    <property type="component" value="Unassembled WGS sequence"/>
</dbReference>
<gene>
    <name evidence="2" type="ORF">INT48_009471</name>
</gene>
<protein>
    <submittedName>
        <fullName evidence="2">Uncharacterized protein</fullName>
    </submittedName>
</protein>
<accession>A0A8H7VSZ5</accession>
<keyword evidence="1" id="KW-0472">Membrane</keyword>